<dbReference type="NCBIfam" id="TIGR00562">
    <property type="entry name" value="proto_IX_ox"/>
    <property type="match status" value="1"/>
</dbReference>
<keyword evidence="6" id="KW-0285">Flavoprotein</keyword>
<keyword evidence="6" id="KW-0274">FAD</keyword>
<comment type="cofactor">
    <cofactor evidence="6">
        <name>FAD</name>
        <dbReference type="ChEBI" id="CHEBI:57692"/>
    </cofactor>
</comment>
<dbReference type="RefSeq" id="WP_051998573.1">
    <property type="nucleotide sequence ID" value="NZ_AODD01000015.1"/>
</dbReference>
<evidence type="ECO:0000256" key="1">
    <source>
        <dbReference type="ARBA" id="ARBA00001755"/>
    </source>
</evidence>
<dbReference type="InterPro" id="IPR036188">
    <property type="entry name" value="FAD/NAD-bd_sf"/>
</dbReference>
<gene>
    <name evidence="8" type="ORF">PGRAN_11008</name>
</gene>
<dbReference type="InterPro" id="IPR002937">
    <property type="entry name" value="Amino_oxidase"/>
</dbReference>
<dbReference type="GO" id="GO:0004729">
    <property type="term" value="F:oxygen-dependent protoporphyrinogen oxidase activity"/>
    <property type="evidence" value="ECO:0007669"/>
    <property type="project" value="UniProtKB-UniRule"/>
</dbReference>
<evidence type="ECO:0000313" key="8">
    <source>
        <dbReference type="EMBL" id="EUJ22919.1"/>
    </source>
</evidence>
<dbReference type="Gene3D" id="3.90.660.20">
    <property type="entry name" value="Protoporphyrinogen oxidase, mitochondrial, domain 2"/>
    <property type="match status" value="1"/>
</dbReference>
<keyword evidence="6" id="KW-0963">Cytoplasm</keyword>
<dbReference type="SUPFAM" id="SSF54373">
    <property type="entry name" value="FAD-linked reductases, C-terminal domain"/>
    <property type="match status" value="1"/>
</dbReference>
<evidence type="ECO:0000259" key="7">
    <source>
        <dbReference type="Pfam" id="PF01593"/>
    </source>
</evidence>
<reference evidence="8 9" key="1">
    <citation type="journal article" date="2014" name="Int. J. Syst. Evol. Microbiol.">
        <title>Listeria floridensis sp. nov., Listeria aquatica sp. nov., Listeria cornellensis sp. nov., Listeria riparia sp. nov. and Listeria grandensis sp. nov., from agricultural and natural environments.</title>
        <authorList>
            <person name="den Bakker H.C."/>
            <person name="Warchocki S."/>
            <person name="Wright E.M."/>
            <person name="Allred A.F."/>
            <person name="Ahlstrom C."/>
            <person name="Manuel C.S."/>
            <person name="Stasiewicz M.J."/>
            <person name="Burrell A."/>
            <person name="Roof S."/>
            <person name="Strawn L."/>
            <person name="Fortes E.D."/>
            <person name="Nightingale K.K."/>
            <person name="Kephart D."/>
            <person name="Wiedmann M."/>
        </authorList>
    </citation>
    <scope>NUCLEOTIDE SEQUENCE [LARGE SCALE GENOMIC DNA]</scope>
    <source>
        <strain evidence="9">FSL F6-971</strain>
    </source>
</reference>
<comment type="subcellular location">
    <subcellularLocation>
        <location evidence="6">Cytoplasm</location>
    </subcellularLocation>
</comment>
<evidence type="ECO:0000256" key="6">
    <source>
        <dbReference type="RuleBase" id="RU364052"/>
    </source>
</evidence>
<evidence type="ECO:0000256" key="5">
    <source>
        <dbReference type="ARBA" id="ARBA00019046"/>
    </source>
</evidence>
<comment type="similarity">
    <text evidence="3 6">Belongs to the protoporphyrinogen/coproporphyrinogen oxidase family. Coproporphyrinogen III oxidase subfamily.</text>
</comment>
<dbReference type="EMBL" id="AODD01000015">
    <property type="protein sequence ID" value="EUJ22919.1"/>
    <property type="molecule type" value="Genomic_DNA"/>
</dbReference>
<dbReference type="PATRIC" id="fig|1265819.5.peg.2200"/>
<organism evidence="8 9">
    <name type="scientific">Listeria grandensis FSL F6-0971</name>
    <dbReference type="NCBI Taxonomy" id="1265819"/>
    <lineage>
        <taxon>Bacteria</taxon>
        <taxon>Bacillati</taxon>
        <taxon>Bacillota</taxon>
        <taxon>Bacilli</taxon>
        <taxon>Bacillales</taxon>
        <taxon>Listeriaceae</taxon>
        <taxon>Listeria</taxon>
    </lineage>
</organism>
<dbReference type="Pfam" id="PF01593">
    <property type="entry name" value="Amino_oxidase"/>
    <property type="match status" value="1"/>
</dbReference>
<comment type="pathway">
    <text evidence="2 6">Porphyrin-containing compound metabolism; protoheme biosynthesis.</text>
</comment>
<dbReference type="SUPFAM" id="SSF51905">
    <property type="entry name" value="FAD/NAD(P)-binding domain"/>
    <property type="match status" value="1"/>
</dbReference>
<dbReference type="Proteomes" id="UP000019253">
    <property type="component" value="Unassembled WGS sequence"/>
</dbReference>
<dbReference type="STRING" id="1265819.PGRAN_11008"/>
<comment type="caution">
    <text evidence="8">The sequence shown here is derived from an EMBL/GenBank/DDBJ whole genome shotgun (WGS) entry which is preliminary data.</text>
</comment>
<dbReference type="EC" id="1.3.3.15" evidence="4 6"/>
<proteinExistence type="inferred from homology"/>
<name>W7B6J7_9LIST</name>
<dbReference type="UniPathway" id="UPA00252"/>
<dbReference type="AlphaFoldDB" id="W7B6J7"/>
<evidence type="ECO:0000256" key="3">
    <source>
        <dbReference type="ARBA" id="ARBA00008310"/>
    </source>
</evidence>
<evidence type="ECO:0000256" key="2">
    <source>
        <dbReference type="ARBA" id="ARBA00004744"/>
    </source>
</evidence>
<keyword evidence="6" id="KW-0350">Heme biosynthesis</keyword>
<dbReference type="GO" id="GO:0006783">
    <property type="term" value="P:heme biosynthetic process"/>
    <property type="evidence" value="ECO:0007669"/>
    <property type="project" value="UniProtKB-UniRule"/>
</dbReference>
<protein>
    <recommendedName>
        <fullName evidence="5 6">Coproporphyrinogen III oxidase</fullName>
        <ecNumber evidence="4 6">1.3.3.15</ecNumber>
    </recommendedName>
</protein>
<dbReference type="GO" id="GO:0005737">
    <property type="term" value="C:cytoplasm"/>
    <property type="evidence" value="ECO:0007669"/>
    <property type="project" value="UniProtKB-SubCell"/>
</dbReference>
<keyword evidence="9" id="KW-1185">Reference proteome</keyword>
<evidence type="ECO:0000256" key="4">
    <source>
        <dbReference type="ARBA" id="ARBA00012402"/>
    </source>
</evidence>
<dbReference type="OrthoDB" id="9805195at2"/>
<sequence length="212" mass="24073">MEIERRHGSLIKGIRAMYDEATAKQSSESTFLTMRYGLMTIVEALERELSAKIIKKGKRVQKISKQAHGYELTVSNQEKIQADSIFIALPYHEIIPLFGEDAIFEEIGEIPSASVATVAMIFPKNAIEKDIKGSGFVVSRNEDFSMTACSWIHKKWPHTVPEDKILLRAYLGRRKEESIVELADKAIEETVLSDLNRIMKINQAPEFTMITR</sequence>
<comment type="function">
    <text evidence="6">Involved in coproporphyrin-dependent heme b biosynthesis. Catalyzes the oxidation of coproporphyrinogen III to coproporphyrin III.</text>
</comment>
<comment type="catalytic activity">
    <reaction evidence="1">
        <text>coproporphyrinogen III + 3 O2 = coproporphyrin III + 3 H2O2</text>
        <dbReference type="Rhea" id="RHEA:43436"/>
        <dbReference type="ChEBI" id="CHEBI:15379"/>
        <dbReference type="ChEBI" id="CHEBI:16240"/>
        <dbReference type="ChEBI" id="CHEBI:57309"/>
        <dbReference type="ChEBI" id="CHEBI:131725"/>
        <dbReference type="EC" id="1.3.3.15"/>
    </reaction>
    <physiologicalReaction direction="left-to-right" evidence="1">
        <dbReference type="Rhea" id="RHEA:43437"/>
    </physiologicalReaction>
</comment>
<keyword evidence="6 8" id="KW-0560">Oxidoreductase</keyword>
<accession>W7B6J7</accession>
<evidence type="ECO:0000313" key="9">
    <source>
        <dbReference type="Proteomes" id="UP000019253"/>
    </source>
</evidence>
<feature type="domain" description="Amine oxidase" evidence="7">
    <location>
        <begin position="24"/>
        <end position="210"/>
    </location>
</feature>
<dbReference type="InterPro" id="IPR004572">
    <property type="entry name" value="Protoporphyrinogen_oxidase"/>
</dbReference>